<dbReference type="GeneID" id="116413413"/>
<dbReference type="Proteomes" id="UP001652740">
    <property type="component" value="Unplaced"/>
</dbReference>
<dbReference type="AlphaFoldDB" id="A0A6J3C7M2"/>
<feature type="domain" description="TIL" evidence="1">
    <location>
        <begin position="25"/>
        <end position="85"/>
    </location>
</feature>
<reference evidence="3" key="1">
    <citation type="submission" date="2025-08" db="UniProtKB">
        <authorList>
            <consortium name="RefSeq"/>
        </authorList>
    </citation>
    <scope>IDENTIFICATION</scope>
    <source>
        <tissue evidence="3">Whole larvae</tissue>
    </source>
</reference>
<dbReference type="InParanoid" id="A0A6J3C7M2"/>
<name>A0A6J3C7M2_GALME</name>
<evidence type="ECO:0000313" key="3">
    <source>
        <dbReference type="RefSeq" id="XP_031768386.2"/>
    </source>
</evidence>
<dbReference type="RefSeq" id="XP_031768386.2">
    <property type="nucleotide sequence ID" value="XM_031912526.2"/>
</dbReference>
<accession>A0A6J3C7M2</accession>
<dbReference type="KEGG" id="gmw:116413413"/>
<dbReference type="Gene3D" id="2.10.25.10">
    <property type="entry name" value="Laminin"/>
    <property type="match status" value="1"/>
</dbReference>
<dbReference type="SUPFAM" id="SSF57567">
    <property type="entry name" value="Serine protease inhibitors"/>
    <property type="match status" value="1"/>
</dbReference>
<evidence type="ECO:0000313" key="2">
    <source>
        <dbReference type="Proteomes" id="UP001652740"/>
    </source>
</evidence>
<gene>
    <name evidence="3" type="primary">LOC116413413</name>
</gene>
<dbReference type="Pfam" id="PF01826">
    <property type="entry name" value="TIL"/>
    <property type="match status" value="1"/>
</dbReference>
<evidence type="ECO:0000259" key="1">
    <source>
        <dbReference type="Pfam" id="PF01826"/>
    </source>
</evidence>
<proteinExistence type="predicted"/>
<protein>
    <submittedName>
        <fullName evidence="3">Uncharacterized protein LOC116413413</fullName>
    </submittedName>
</protein>
<dbReference type="CDD" id="cd19941">
    <property type="entry name" value="TIL"/>
    <property type="match status" value="1"/>
</dbReference>
<dbReference type="InterPro" id="IPR002919">
    <property type="entry name" value="TIL_dom"/>
</dbReference>
<dbReference type="InterPro" id="IPR036084">
    <property type="entry name" value="Ser_inhib-like_sf"/>
</dbReference>
<keyword evidence="2" id="KW-1185">Reference proteome</keyword>
<organism evidence="2 3">
    <name type="scientific">Galleria mellonella</name>
    <name type="common">Greater wax moth</name>
    <dbReference type="NCBI Taxonomy" id="7137"/>
    <lineage>
        <taxon>Eukaryota</taxon>
        <taxon>Metazoa</taxon>
        <taxon>Ecdysozoa</taxon>
        <taxon>Arthropoda</taxon>
        <taxon>Hexapoda</taxon>
        <taxon>Insecta</taxon>
        <taxon>Pterygota</taxon>
        <taxon>Neoptera</taxon>
        <taxon>Endopterygota</taxon>
        <taxon>Lepidoptera</taxon>
        <taxon>Glossata</taxon>
        <taxon>Ditrysia</taxon>
        <taxon>Pyraloidea</taxon>
        <taxon>Pyralidae</taxon>
        <taxon>Galleriinae</taxon>
        <taxon>Galleria</taxon>
    </lineage>
</organism>
<sequence length="135" mass="15608">MQAQYIFTAILINKIFAYRTSICLRKHEEFSLCGWKCPATCVNLRLLATEKVNCPSVWECRVGCQCSAGFIRDEYTKNCILVQDCPDKTSCPPEEVMGFNLQCITRKRTTITNDIHWEYYDEMPTYENVPETLTG</sequence>